<dbReference type="OrthoDB" id="9620072at2759"/>
<comment type="caution">
    <text evidence="4">The sequence shown here is derived from an EMBL/GenBank/DDBJ whole genome shotgun (WGS) entry which is preliminary data.</text>
</comment>
<dbReference type="InterPro" id="IPR000210">
    <property type="entry name" value="BTB/POZ_dom"/>
</dbReference>
<evidence type="ECO:0000259" key="3">
    <source>
        <dbReference type="PROSITE" id="PS50097"/>
    </source>
</evidence>
<dbReference type="PANTHER" id="PTHR45632:SF3">
    <property type="entry name" value="KELCH-LIKE PROTEIN 32"/>
    <property type="match status" value="1"/>
</dbReference>
<organism evidence="4 5">
    <name type="scientific">Anaeramoeba ignava</name>
    <name type="common">Anaerobic marine amoeba</name>
    <dbReference type="NCBI Taxonomy" id="1746090"/>
    <lineage>
        <taxon>Eukaryota</taxon>
        <taxon>Metamonada</taxon>
        <taxon>Anaeramoebidae</taxon>
        <taxon>Anaeramoeba</taxon>
    </lineage>
</organism>
<protein>
    <recommendedName>
        <fullName evidence="3">BTB domain-containing protein</fullName>
    </recommendedName>
</protein>
<dbReference type="PANTHER" id="PTHR45632">
    <property type="entry name" value="LD33804P"/>
    <property type="match status" value="1"/>
</dbReference>
<evidence type="ECO:0000256" key="2">
    <source>
        <dbReference type="ARBA" id="ARBA00022737"/>
    </source>
</evidence>
<keyword evidence="2" id="KW-0677">Repeat</keyword>
<dbReference type="Proteomes" id="UP001149090">
    <property type="component" value="Unassembled WGS sequence"/>
</dbReference>
<proteinExistence type="predicted"/>
<dbReference type="Pfam" id="PF00651">
    <property type="entry name" value="BTB"/>
    <property type="match status" value="1"/>
</dbReference>
<dbReference type="InterPro" id="IPR011333">
    <property type="entry name" value="SKP1/BTB/POZ_sf"/>
</dbReference>
<keyword evidence="1" id="KW-0880">Kelch repeat</keyword>
<dbReference type="EMBL" id="JAPDFW010000059">
    <property type="protein sequence ID" value="KAJ5077109.1"/>
    <property type="molecule type" value="Genomic_DNA"/>
</dbReference>
<keyword evidence="5" id="KW-1185">Reference proteome</keyword>
<evidence type="ECO:0000313" key="5">
    <source>
        <dbReference type="Proteomes" id="UP001149090"/>
    </source>
</evidence>
<evidence type="ECO:0000256" key="1">
    <source>
        <dbReference type="ARBA" id="ARBA00022441"/>
    </source>
</evidence>
<dbReference type="CDD" id="cd18186">
    <property type="entry name" value="BTB_POZ_ZBTB_KLHL-like"/>
    <property type="match status" value="1"/>
</dbReference>
<dbReference type="AlphaFoldDB" id="A0A9Q0REG9"/>
<gene>
    <name evidence="4" type="ORF">M0811_00429</name>
</gene>
<feature type="domain" description="BTB" evidence="3">
    <location>
        <begin position="126"/>
        <end position="192"/>
    </location>
</feature>
<dbReference type="SUPFAM" id="SSF54695">
    <property type="entry name" value="POZ domain"/>
    <property type="match status" value="1"/>
</dbReference>
<dbReference type="PROSITE" id="PS50097">
    <property type="entry name" value="BTB"/>
    <property type="match status" value="1"/>
</dbReference>
<dbReference type="SMART" id="SM00225">
    <property type="entry name" value="BTB"/>
    <property type="match status" value="1"/>
</dbReference>
<accession>A0A9Q0REG9</accession>
<evidence type="ECO:0000313" key="4">
    <source>
        <dbReference type="EMBL" id="KAJ5077109.1"/>
    </source>
</evidence>
<dbReference type="Gene3D" id="3.30.710.10">
    <property type="entry name" value="Potassium Channel Kv1.1, Chain A"/>
    <property type="match status" value="1"/>
</dbReference>
<name>A0A9Q0REG9_ANAIG</name>
<sequence length="220" mass="26201">MIEMRKRFVSFVDDFENLISLDETYDFFIKSADSIEIGFHKCIFLCRTGYPSELEDIKQKLQNFPSKDLIILRKFLYTTKYKHQDLDSAKLTKIFESIDRKDIINRNTYWHLISDISTLWNHEESKDFTFIVHEKKLNVHKAILIARSDLFKGMFISVNDSSNVVHEYSGKTYPAMKALIHFFYTDVLDCPKKVLKEIDDSARFYQLNRKTMLTFYQNQK</sequence>
<reference evidence="4" key="1">
    <citation type="submission" date="2022-10" db="EMBL/GenBank/DDBJ databases">
        <title>Novel sulphate-reducing endosymbionts in the free-living metamonad Anaeramoeba.</title>
        <authorList>
            <person name="Jerlstrom-Hultqvist J."/>
            <person name="Cepicka I."/>
            <person name="Gallot-Lavallee L."/>
            <person name="Salas-Leiva D."/>
            <person name="Curtis B.A."/>
            <person name="Zahonova K."/>
            <person name="Pipaliya S."/>
            <person name="Dacks J."/>
            <person name="Roger A.J."/>
        </authorList>
    </citation>
    <scope>NUCLEOTIDE SEQUENCE</scope>
    <source>
        <strain evidence="4">BMAN</strain>
    </source>
</reference>